<dbReference type="KEGG" id="nja:NSJP_0858"/>
<organism evidence="2 3">
    <name type="scientific">Nitrospira japonica</name>
    <dbReference type="NCBI Taxonomy" id="1325564"/>
    <lineage>
        <taxon>Bacteria</taxon>
        <taxon>Pseudomonadati</taxon>
        <taxon>Nitrospirota</taxon>
        <taxon>Nitrospiria</taxon>
        <taxon>Nitrospirales</taxon>
        <taxon>Nitrospiraceae</taxon>
        <taxon>Nitrospira</taxon>
    </lineage>
</organism>
<dbReference type="AlphaFoldDB" id="A0A1W1I1Z1"/>
<evidence type="ECO:0000313" key="2">
    <source>
        <dbReference type="EMBL" id="SLM47030.1"/>
    </source>
</evidence>
<feature type="transmembrane region" description="Helical" evidence="1">
    <location>
        <begin position="28"/>
        <end position="51"/>
    </location>
</feature>
<protein>
    <submittedName>
        <fullName evidence="2">Uncharacterized protein</fullName>
    </submittedName>
</protein>
<gene>
    <name evidence="2" type="ORF">NSJP_0858</name>
</gene>
<keyword evidence="3" id="KW-1185">Reference proteome</keyword>
<name>A0A1W1I1Z1_9BACT</name>
<keyword evidence="1" id="KW-0472">Membrane</keyword>
<evidence type="ECO:0000313" key="3">
    <source>
        <dbReference type="Proteomes" id="UP000192042"/>
    </source>
</evidence>
<reference evidence="2 3" key="1">
    <citation type="submission" date="2017-03" db="EMBL/GenBank/DDBJ databases">
        <authorList>
            <person name="Afonso C.L."/>
            <person name="Miller P.J."/>
            <person name="Scott M.A."/>
            <person name="Spackman E."/>
            <person name="Goraichik I."/>
            <person name="Dimitrov K.M."/>
            <person name="Suarez D.L."/>
            <person name="Swayne D.E."/>
        </authorList>
    </citation>
    <scope>NUCLEOTIDE SEQUENCE [LARGE SCALE GENOMIC DNA]</scope>
    <source>
        <strain evidence="2">Genome sequencing of Nitrospira japonica strain NJ11</strain>
    </source>
</reference>
<sequence length="88" mass="9620">MPGQRSEYRTQLSSAHDKTASIAYGVKAVGLLLAVGSGLIVCLFCYLAGLWHGGMLGSGKYLREVLSKRETLEECVMIRTVNKKTWNG</sequence>
<dbReference type="EMBL" id="LT828648">
    <property type="protein sequence ID" value="SLM47030.1"/>
    <property type="molecule type" value="Genomic_DNA"/>
</dbReference>
<keyword evidence="1" id="KW-0812">Transmembrane</keyword>
<accession>A0A1W1I1Z1</accession>
<evidence type="ECO:0000256" key="1">
    <source>
        <dbReference type="SAM" id="Phobius"/>
    </source>
</evidence>
<dbReference type="Proteomes" id="UP000192042">
    <property type="component" value="Chromosome I"/>
</dbReference>
<proteinExistence type="predicted"/>
<keyword evidence="1" id="KW-1133">Transmembrane helix</keyword>
<dbReference type="STRING" id="1325564.NSJP_0858"/>